<keyword evidence="2 7" id="KW-0489">Methyltransferase</keyword>
<dbReference type="EMBL" id="FNRL01000012">
    <property type="protein sequence ID" value="SEA65920.1"/>
    <property type="molecule type" value="Genomic_DNA"/>
</dbReference>
<evidence type="ECO:0000256" key="8">
    <source>
        <dbReference type="RuleBase" id="RU000416"/>
    </source>
</evidence>
<evidence type="ECO:0000313" key="10">
    <source>
        <dbReference type="Proteomes" id="UP000199656"/>
    </source>
</evidence>
<dbReference type="EC" id="2.1.1.37" evidence="1"/>
<protein>
    <recommendedName>
        <fullName evidence="1">DNA (cytosine-5-)-methyltransferase</fullName>
        <ecNumber evidence="1">2.1.1.37</ecNumber>
    </recommendedName>
</protein>
<dbReference type="NCBIfam" id="TIGR00675">
    <property type="entry name" value="dcm"/>
    <property type="match status" value="1"/>
</dbReference>
<dbReference type="Gene3D" id="3.40.50.150">
    <property type="entry name" value="Vaccinia Virus protein VP39"/>
    <property type="match status" value="1"/>
</dbReference>
<feature type="active site" evidence="7">
    <location>
        <position position="89"/>
    </location>
</feature>
<proteinExistence type="inferred from homology"/>
<evidence type="ECO:0000256" key="4">
    <source>
        <dbReference type="ARBA" id="ARBA00022691"/>
    </source>
</evidence>
<dbReference type="AlphaFoldDB" id="A0A1H4D080"/>
<dbReference type="GO" id="GO:0032259">
    <property type="term" value="P:methylation"/>
    <property type="evidence" value="ECO:0007669"/>
    <property type="project" value="UniProtKB-KW"/>
</dbReference>
<dbReference type="PANTHER" id="PTHR46098:SF1">
    <property type="entry name" value="TRNA (CYTOSINE(38)-C(5))-METHYLTRANSFERASE"/>
    <property type="match status" value="1"/>
</dbReference>
<keyword evidence="5" id="KW-0680">Restriction system</keyword>
<keyword evidence="4 7" id="KW-0949">S-adenosyl-L-methionine</keyword>
<evidence type="ECO:0000256" key="7">
    <source>
        <dbReference type="PROSITE-ProRule" id="PRU01016"/>
    </source>
</evidence>
<dbReference type="PRINTS" id="PR00105">
    <property type="entry name" value="C5METTRFRASE"/>
</dbReference>
<comment type="catalytic activity">
    <reaction evidence="6">
        <text>a 2'-deoxycytidine in DNA + S-adenosyl-L-methionine = a 5-methyl-2'-deoxycytidine in DNA + S-adenosyl-L-homocysteine + H(+)</text>
        <dbReference type="Rhea" id="RHEA:13681"/>
        <dbReference type="Rhea" id="RHEA-COMP:11369"/>
        <dbReference type="Rhea" id="RHEA-COMP:11370"/>
        <dbReference type="ChEBI" id="CHEBI:15378"/>
        <dbReference type="ChEBI" id="CHEBI:57856"/>
        <dbReference type="ChEBI" id="CHEBI:59789"/>
        <dbReference type="ChEBI" id="CHEBI:85452"/>
        <dbReference type="ChEBI" id="CHEBI:85454"/>
        <dbReference type="EC" id="2.1.1.37"/>
    </reaction>
</comment>
<dbReference type="SUPFAM" id="SSF53335">
    <property type="entry name" value="S-adenosyl-L-methionine-dependent methyltransferases"/>
    <property type="match status" value="1"/>
</dbReference>
<evidence type="ECO:0000313" key="9">
    <source>
        <dbReference type="EMBL" id="SEA65920.1"/>
    </source>
</evidence>
<accession>A0A1H4D080</accession>
<dbReference type="OrthoDB" id="32195at2"/>
<keyword evidence="3 7" id="KW-0808">Transferase</keyword>
<dbReference type="GO" id="GO:0009307">
    <property type="term" value="P:DNA restriction-modification system"/>
    <property type="evidence" value="ECO:0007669"/>
    <property type="project" value="UniProtKB-KW"/>
</dbReference>
<organism evidence="9 10">
    <name type="scientific">Chitinophaga terrae</name>
    <name type="common">ex Kim and Jung 2007</name>
    <dbReference type="NCBI Taxonomy" id="408074"/>
    <lineage>
        <taxon>Bacteria</taxon>
        <taxon>Pseudomonadati</taxon>
        <taxon>Bacteroidota</taxon>
        <taxon>Chitinophagia</taxon>
        <taxon>Chitinophagales</taxon>
        <taxon>Chitinophagaceae</taxon>
        <taxon>Chitinophaga</taxon>
    </lineage>
</organism>
<name>A0A1H4D080_9BACT</name>
<dbReference type="InterPro" id="IPR029063">
    <property type="entry name" value="SAM-dependent_MTases_sf"/>
</dbReference>
<dbReference type="PROSITE" id="PS51679">
    <property type="entry name" value="SAM_MT_C5"/>
    <property type="match status" value="1"/>
</dbReference>
<dbReference type="STRING" id="408074.SAMN05660909_02863"/>
<dbReference type="Proteomes" id="UP000199656">
    <property type="component" value="Unassembled WGS sequence"/>
</dbReference>
<sequence>MPSIRDKIIDAQNDSKIFAEFFAGIGLMRMGLENAGWNIAYANDIDPSKELMYKRHFNDEQNHFQLGDIHQIAGESIPKVNLATASFPCTDLSHAGRREGLAGKQSSAFWGFVRILDEMQENKPPIILLENVIGFLTSHNGKDFHSALTALNKLGYAVDAFIIDASHFVPQSRVRLFIVGKLESNDNIMEEKQLSFYESKIRPAKLANFICDHPEINWNITSLPPLPQREIQLSDIVENLPDTAAEWWSEDRVEYLLNQTFDRHRILLEEAKKGKKYTYFTAFRRIREGNSMAEVRSDGIAGCLRTPKGGSARQILIRSGKNKISVRLVSPRECARLMGADNYKITGNINRDLFGFGDAVCVPVVTWIAENYLNPLLIKLKANSENLVFNAS</sequence>
<keyword evidence="10" id="KW-1185">Reference proteome</keyword>
<evidence type="ECO:0000256" key="1">
    <source>
        <dbReference type="ARBA" id="ARBA00011975"/>
    </source>
</evidence>
<evidence type="ECO:0000256" key="3">
    <source>
        <dbReference type="ARBA" id="ARBA00022679"/>
    </source>
</evidence>
<comment type="similarity">
    <text evidence="7 8">Belongs to the class I-like SAM-binding methyltransferase superfamily. C5-methyltransferase family.</text>
</comment>
<reference evidence="10" key="1">
    <citation type="submission" date="2016-10" db="EMBL/GenBank/DDBJ databases">
        <authorList>
            <person name="Varghese N."/>
            <person name="Submissions S."/>
        </authorList>
    </citation>
    <scope>NUCLEOTIDE SEQUENCE [LARGE SCALE GENOMIC DNA]</scope>
    <source>
        <strain evidence="10">DSM 23920</strain>
    </source>
</reference>
<dbReference type="GO" id="GO:0003886">
    <property type="term" value="F:DNA (cytosine-5-)-methyltransferase activity"/>
    <property type="evidence" value="ECO:0007669"/>
    <property type="project" value="UniProtKB-EC"/>
</dbReference>
<dbReference type="RefSeq" id="WP_089762615.1">
    <property type="nucleotide sequence ID" value="NZ_BKAT01000019.1"/>
</dbReference>
<evidence type="ECO:0000256" key="2">
    <source>
        <dbReference type="ARBA" id="ARBA00022603"/>
    </source>
</evidence>
<gene>
    <name evidence="9" type="ORF">SAMN05660909_02863</name>
</gene>
<evidence type="ECO:0000256" key="6">
    <source>
        <dbReference type="ARBA" id="ARBA00047422"/>
    </source>
</evidence>
<dbReference type="InterPro" id="IPR050750">
    <property type="entry name" value="C5-MTase"/>
</dbReference>
<dbReference type="PANTHER" id="PTHR46098">
    <property type="entry name" value="TRNA (CYTOSINE(38)-C(5))-METHYLTRANSFERASE"/>
    <property type="match status" value="1"/>
</dbReference>
<dbReference type="Pfam" id="PF00145">
    <property type="entry name" value="DNA_methylase"/>
    <property type="match status" value="1"/>
</dbReference>
<evidence type="ECO:0000256" key="5">
    <source>
        <dbReference type="ARBA" id="ARBA00022747"/>
    </source>
</evidence>
<dbReference type="InterPro" id="IPR001525">
    <property type="entry name" value="C5_MeTfrase"/>
</dbReference>